<proteinExistence type="predicted"/>
<dbReference type="Proteomes" id="UP000319160">
    <property type="component" value="Unassembled WGS sequence"/>
</dbReference>
<dbReference type="AlphaFoldDB" id="A0A553IB85"/>
<dbReference type="OrthoDB" id="10012048at2759"/>
<evidence type="ECO:0000313" key="3">
    <source>
        <dbReference type="Proteomes" id="UP000319160"/>
    </source>
</evidence>
<reference evidence="3" key="1">
    <citation type="submission" date="2019-06" db="EMBL/GenBank/DDBJ databases">
        <title>Draft genome sequence of the griseofulvin-producing fungus Xylaria cubensis strain G536.</title>
        <authorList>
            <person name="Mead M.E."/>
            <person name="Raja H.A."/>
            <person name="Steenwyk J.L."/>
            <person name="Knowles S.L."/>
            <person name="Oberlies N.H."/>
            <person name="Rokas A."/>
        </authorList>
    </citation>
    <scope>NUCLEOTIDE SEQUENCE [LARGE SCALE GENOMIC DNA]</scope>
    <source>
        <strain evidence="3">G536</strain>
    </source>
</reference>
<gene>
    <name evidence="2" type="ORF">FHL15_001739</name>
</gene>
<evidence type="ECO:0008006" key="4">
    <source>
        <dbReference type="Google" id="ProtNLM"/>
    </source>
</evidence>
<name>A0A553IB85_9PEZI</name>
<accession>A0A553IB85</accession>
<feature type="region of interest" description="Disordered" evidence="1">
    <location>
        <begin position="184"/>
        <end position="216"/>
    </location>
</feature>
<protein>
    <recommendedName>
        <fullName evidence="4">Tesmin/TSO1-like CXC domain-containing protein</fullName>
    </recommendedName>
</protein>
<dbReference type="STRING" id="2512241.A0A553IB85"/>
<evidence type="ECO:0000313" key="2">
    <source>
        <dbReference type="EMBL" id="TRX97461.1"/>
    </source>
</evidence>
<sequence>MWQNPKQIENKMEVNSQRRLHPNGIPTARPVSWSAIPVDDPAAHEQMIKFVSESIVCDIQGNISSGFMRQVQASKKSGMSPHDKAERMRIIRNMRTTLERLTEELGQKFFEEFRQRPPVGRWYDSWLSNETPQFLRWEQEWALTPEESLATVDARSMGGSIDGRVFGSETTPEVRVEFEEDLEEFEDTQSLAPIPEYRPDAPVTEKKTDGPAPSSTGCQCENGHDDAEHAHLCQTCACSNQGYGCIASCGCDETCQNNFNNIALDKIIGADVKLDPCFITYLQKHKQNENENLTLDYLFDHLLTGLDYVPDGNDKAIDAWRVKWETSYSGPDPEAQTEKLQRELIRLGLGLGDKNGEWFFSFCYSNSERLGSWQQGHQIWHCRDCGTCRERQEWHCGKCGKCTYGTVVPCSGCGGVSDSYHEEHKKNMGGNWI</sequence>
<feature type="compositionally biased region" description="Basic and acidic residues" evidence="1">
    <location>
        <begin position="197"/>
        <end position="209"/>
    </location>
</feature>
<evidence type="ECO:0000256" key="1">
    <source>
        <dbReference type="SAM" id="MobiDB-lite"/>
    </source>
</evidence>
<dbReference type="EMBL" id="VFLP01000006">
    <property type="protein sequence ID" value="TRX97461.1"/>
    <property type="molecule type" value="Genomic_DNA"/>
</dbReference>
<keyword evidence="3" id="KW-1185">Reference proteome</keyword>
<organism evidence="2 3">
    <name type="scientific">Xylaria flabelliformis</name>
    <dbReference type="NCBI Taxonomy" id="2512241"/>
    <lineage>
        <taxon>Eukaryota</taxon>
        <taxon>Fungi</taxon>
        <taxon>Dikarya</taxon>
        <taxon>Ascomycota</taxon>
        <taxon>Pezizomycotina</taxon>
        <taxon>Sordariomycetes</taxon>
        <taxon>Xylariomycetidae</taxon>
        <taxon>Xylariales</taxon>
        <taxon>Xylariaceae</taxon>
        <taxon>Xylaria</taxon>
    </lineage>
</organism>
<comment type="caution">
    <text evidence="2">The sequence shown here is derived from an EMBL/GenBank/DDBJ whole genome shotgun (WGS) entry which is preliminary data.</text>
</comment>